<evidence type="ECO:0000256" key="1">
    <source>
        <dbReference type="SAM" id="SignalP"/>
    </source>
</evidence>
<sequence>MKTAVVAVVLLIASMDCRVQSRAAILSKQLPARVRVKRLFGYGGFDDPFWDFGSFHGPFGGYGGFGGFGGFGPPYGDFEGYGGRFRRYGGRRYGRRHGGYDVYCS</sequence>
<feature type="chain" id="PRO_5005656653" evidence="1">
    <location>
        <begin position="22"/>
        <end position="105"/>
    </location>
</feature>
<dbReference type="AlphaFoldDB" id="A0A0M3HW91"/>
<name>A0A0M3HW91_ASCLU</name>
<evidence type="ECO:0000313" key="2">
    <source>
        <dbReference type="Proteomes" id="UP000036681"/>
    </source>
</evidence>
<accession>A0A0M3HW91</accession>
<reference evidence="3" key="1">
    <citation type="submission" date="2017-02" db="UniProtKB">
        <authorList>
            <consortium name="WormBaseParasite"/>
        </authorList>
    </citation>
    <scope>IDENTIFICATION</scope>
</reference>
<feature type="signal peptide" evidence="1">
    <location>
        <begin position="1"/>
        <end position="21"/>
    </location>
</feature>
<evidence type="ECO:0000313" key="3">
    <source>
        <dbReference type="WBParaSite" id="ALUE_0000737101-mRNA-1"/>
    </source>
</evidence>
<keyword evidence="1" id="KW-0732">Signal</keyword>
<protein>
    <submittedName>
        <fullName evidence="3">Glycine rich protein</fullName>
    </submittedName>
</protein>
<dbReference type="WBParaSite" id="ALUE_0000737101-mRNA-1">
    <property type="protein sequence ID" value="ALUE_0000737101-mRNA-1"/>
    <property type="gene ID" value="ALUE_0000737101"/>
</dbReference>
<dbReference type="Proteomes" id="UP000036681">
    <property type="component" value="Unplaced"/>
</dbReference>
<keyword evidence="2" id="KW-1185">Reference proteome</keyword>
<organism evidence="2 3">
    <name type="scientific">Ascaris lumbricoides</name>
    <name type="common">Giant roundworm</name>
    <dbReference type="NCBI Taxonomy" id="6252"/>
    <lineage>
        <taxon>Eukaryota</taxon>
        <taxon>Metazoa</taxon>
        <taxon>Ecdysozoa</taxon>
        <taxon>Nematoda</taxon>
        <taxon>Chromadorea</taxon>
        <taxon>Rhabditida</taxon>
        <taxon>Spirurina</taxon>
        <taxon>Ascaridomorpha</taxon>
        <taxon>Ascaridoidea</taxon>
        <taxon>Ascarididae</taxon>
        <taxon>Ascaris</taxon>
    </lineage>
</organism>
<proteinExistence type="predicted"/>